<evidence type="ECO:0000313" key="2">
    <source>
        <dbReference type="Proteomes" id="UP001153269"/>
    </source>
</evidence>
<dbReference type="AlphaFoldDB" id="A0A9N7Y8T9"/>
<gene>
    <name evidence="1" type="ORF">PLEPLA_LOCUS3266</name>
</gene>
<evidence type="ECO:0000313" key="1">
    <source>
        <dbReference type="EMBL" id="CAB1415549.1"/>
    </source>
</evidence>
<accession>A0A9N7Y8T9</accession>
<proteinExistence type="predicted"/>
<feature type="non-terminal residue" evidence="1">
    <location>
        <position position="228"/>
    </location>
</feature>
<name>A0A9N7Y8T9_PLEPL</name>
<keyword evidence="2" id="KW-1185">Reference proteome</keyword>
<dbReference type="EMBL" id="CADEAL010000161">
    <property type="protein sequence ID" value="CAB1415549.1"/>
    <property type="molecule type" value="Genomic_DNA"/>
</dbReference>
<organism evidence="1 2">
    <name type="scientific">Pleuronectes platessa</name>
    <name type="common">European plaice</name>
    <dbReference type="NCBI Taxonomy" id="8262"/>
    <lineage>
        <taxon>Eukaryota</taxon>
        <taxon>Metazoa</taxon>
        <taxon>Chordata</taxon>
        <taxon>Craniata</taxon>
        <taxon>Vertebrata</taxon>
        <taxon>Euteleostomi</taxon>
        <taxon>Actinopterygii</taxon>
        <taxon>Neopterygii</taxon>
        <taxon>Teleostei</taxon>
        <taxon>Neoteleostei</taxon>
        <taxon>Acanthomorphata</taxon>
        <taxon>Carangaria</taxon>
        <taxon>Pleuronectiformes</taxon>
        <taxon>Pleuronectoidei</taxon>
        <taxon>Pleuronectidae</taxon>
        <taxon>Pleuronectes</taxon>
    </lineage>
</organism>
<sequence length="228" mass="25573">FKLHAGLAAAAHIRYMTFLSPQYLSRETGQSALSHFITPSGQGLHQALLSSVMESPGGRRQRSSGLWTDSMVDFRDLFAPDFKERLVGWSWFVPPALEWEEQLTCKQAVLHLDVTVHKDSSSEFGVAPLAELMRWCISASVSAFGGMKAAKPVGILWRRGRKSQARQSPYMLCKLLTKHNRVGEPANQSVPSFTWRVVLKRRELFRQTLEKGATANGQCEESDAFPEH</sequence>
<protein>
    <submittedName>
        <fullName evidence="1">Uncharacterized protein</fullName>
    </submittedName>
</protein>
<dbReference type="Proteomes" id="UP001153269">
    <property type="component" value="Unassembled WGS sequence"/>
</dbReference>
<comment type="caution">
    <text evidence="1">The sequence shown here is derived from an EMBL/GenBank/DDBJ whole genome shotgun (WGS) entry which is preliminary data.</text>
</comment>
<reference evidence="1" key="1">
    <citation type="submission" date="2020-03" db="EMBL/GenBank/DDBJ databases">
        <authorList>
            <person name="Weist P."/>
        </authorList>
    </citation>
    <scope>NUCLEOTIDE SEQUENCE</scope>
</reference>